<proteinExistence type="predicted"/>
<keyword evidence="2 4" id="KW-0560">Oxidoreductase</keyword>
<evidence type="ECO:0000259" key="3">
    <source>
        <dbReference type="SMART" id="SM00829"/>
    </source>
</evidence>
<accession>A0AB39MKE6</accession>
<dbReference type="AlphaFoldDB" id="A0AB39MKE6"/>
<dbReference type="InterPro" id="IPR036291">
    <property type="entry name" value="NAD(P)-bd_dom_sf"/>
</dbReference>
<dbReference type="SMART" id="SM00829">
    <property type="entry name" value="PKS_ER"/>
    <property type="match status" value="1"/>
</dbReference>
<protein>
    <submittedName>
        <fullName evidence="4">NADP-dependent oxidoreductase</fullName>
        <ecNumber evidence="4">1.-.-.-</ecNumber>
    </submittedName>
</protein>
<dbReference type="SUPFAM" id="SSF51735">
    <property type="entry name" value="NAD(P)-binding Rossmann-fold domains"/>
    <property type="match status" value="1"/>
</dbReference>
<keyword evidence="1" id="KW-0521">NADP</keyword>
<reference evidence="4" key="1">
    <citation type="submission" date="2024-07" db="EMBL/GenBank/DDBJ databases">
        <authorList>
            <person name="Yu S.T."/>
        </authorList>
    </citation>
    <scope>NUCLEOTIDE SEQUENCE</scope>
    <source>
        <strain evidence="4">R08</strain>
    </source>
</reference>
<dbReference type="SUPFAM" id="SSF50129">
    <property type="entry name" value="GroES-like"/>
    <property type="match status" value="1"/>
</dbReference>
<dbReference type="GO" id="GO:0016651">
    <property type="term" value="F:oxidoreductase activity, acting on NAD(P)H"/>
    <property type="evidence" value="ECO:0007669"/>
    <property type="project" value="TreeGrafter"/>
</dbReference>
<evidence type="ECO:0000313" key="4">
    <source>
        <dbReference type="EMBL" id="XDQ06885.1"/>
    </source>
</evidence>
<sequence length="307" mass="31772">MRAAVVRKIGGPEDVEVVEVPLPEPGPFEVRIKVAAAALNPADAAVWGGFFGSLDGVEFTGLGLDAAGTIDAVGPGVLLEVGTPVIAFDARVARPTKAQAEYLVSDLNSIAPAPEGMDLTLAATIPLNATTAYMALDHLPLRPRDTLLITGAAGAVGGYAVELARTRGIRTVAQGRPEDEEFLRGLGATWFVSRDEELDPAVRQLVPDGVDGVLDAAALCAPALAAARDGGIYVSVRIDALPTPERGVVVRHTSAGPEPTRLALLSALAEVGVLTPRVAQTFPLSEAAEAHAQLARGSQRGRIVLIP</sequence>
<dbReference type="RefSeq" id="WP_369191736.1">
    <property type="nucleotide sequence ID" value="NZ_CP163431.1"/>
</dbReference>
<name>A0AB39MKE6_9ACTN</name>
<dbReference type="Gene3D" id="3.40.50.720">
    <property type="entry name" value="NAD(P)-binding Rossmann-like Domain"/>
    <property type="match status" value="1"/>
</dbReference>
<dbReference type="EMBL" id="CP163431">
    <property type="protein sequence ID" value="XDQ06885.1"/>
    <property type="molecule type" value="Genomic_DNA"/>
</dbReference>
<evidence type="ECO:0000256" key="2">
    <source>
        <dbReference type="ARBA" id="ARBA00023002"/>
    </source>
</evidence>
<gene>
    <name evidence="4" type="ORF">AB5J58_44855</name>
</gene>
<organism evidence="4">
    <name type="scientific">Streptomyces sp. R08</name>
    <dbReference type="NCBI Taxonomy" id="3238624"/>
    <lineage>
        <taxon>Bacteria</taxon>
        <taxon>Bacillati</taxon>
        <taxon>Actinomycetota</taxon>
        <taxon>Actinomycetes</taxon>
        <taxon>Kitasatosporales</taxon>
        <taxon>Streptomycetaceae</taxon>
        <taxon>Streptomyces</taxon>
    </lineage>
</organism>
<dbReference type="InterPro" id="IPR020843">
    <property type="entry name" value="ER"/>
</dbReference>
<dbReference type="Pfam" id="PF13602">
    <property type="entry name" value="ADH_zinc_N_2"/>
    <property type="match status" value="1"/>
</dbReference>
<feature type="domain" description="Enoyl reductase (ER)" evidence="3">
    <location>
        <begin position="10"/>
        <end position="305"/>
    </location>
</feature>
<dbReference type="InterPro" id="IPR011032">
    <property type="entry name" value="GroES-like_sf"/>
</dbReference>
<dbReference type="Gene3D" id="3.90.180.10">
    <property type="entry name" value="Medium-chain alcohol dehydrogenases, catalytic domain"/>
    <property type="match status" value="1"/>
</dbReference>
<evidence type="ECO:0000256" key="1">
    <source>
        <dbReference type="ARBA" id="ARBA00022857"/>
    </source>
</evidence>
<dbReference type="GO" id="GO:0070402">
    <property type="term" value="F:NADPH binding"/>
    <property type="evidence" value="ECO:0007669"/>
    <property type="project" value="TreeGrafter"/>
</dbReference>
<dbReference type="InterPro" id="IPR013154">
    <property type="entry name" value="ADH-like_N"/>
</dbReference>
<dbReference type="EC" id="1.-.-.-" evidence="4"/>
<dbReference type="Pfam" id="PF08240">
    <property type="entry name" value="ADH_N"/>
    <property type="match status" value="1"/>
</dbReference>
<dbReference type="CDD" id="cd05289">
    <property type="entry name" value="MDR_like_2"/>
    <property type="match status" value="1"/>
</dbReference>
<dbReference type="PANTHER" id="PTHR48106">
    <property type="entry name" value="QUINONE OXIDOREDUCTASE PIG3-RELATED"/>
    <property type="match status" value="1"/>
</dbReference>